<evidence type="ECO:0000313" key="1">
    <source>
        <dbReference type="EMBL" id="OUC75865.1"/>
    </source>
</evidence>
<dbReference type="Proteomes" id="UP000194761">
    <property type="component" value="Unassembled WGS sequence"/>
</dbReference>
<protein>
    <submittedName>
        <fullName evidence="1">Uncharacterized protein</fullName>
    </submittedName>
</protein>
<name>A0A243Q432_9ACTN</name>
<proteinExistence type="predicted"/>
<gene>
    <name evidence="1" type="ORF">CA984_44065</name>
</gene>
<evidence type="ECO:0000313" key="2">
    <source>
        <dbReference type="Proteomes" id="UP000194761"/>
    </source>
</evidence>
<comment type="caution">
    <text evidence="1">The sequence shown here is derived from an EMBL/GenBank/DDBJ whole genome shotgun (WGS) entry which is preliminary data.</text>
</comment>
<dbReference type="AlphaFoldDB" id="A0A243Q432"/>
<dbReference type="RefSeq" id="WP_086579165.1">
    <property type="nucleotide sequence ID" value="NZ_NGFP01000510.1"/>
</dbReference>
<keyword evidence="2" id="KW-1185">Reference proteome</keyword>
<accession>A0A243Q432</accession>
<sequence>MDESQEYTRYRQDSAVLAEIGRFLDPQVTRLTVRLSGDLARAAVAAWDRDEEGEVGEETVEQASVRDRAASLALIGLAVADRGTASGDEVVVELDVTEIAAALLAAYDEDVIPLESP</sequence>
<dbReference type="EMBL" id="NGFP01000510">
    <property type="protein sequence ID" value="OUC75865.1"/>
    <property type="molecule type" value="Genomic_DNA"/>
</dbReference>
<organism evidence="1 2">
    <name type="scientific">Streptosporangium minutum</name>
    <dbReference type="NCBI Taxonomy" id="569862"/>
    <lineage>
        <taxon>Bacteria</taxon>
        <taxon>Bacillati</taxon>
        <taxon>Actinomycetota</taxon>
        <taxon>Actinomycetes</taxon>
        <taxon>Streptosporangiales</taxon>
        <taxon>Streptosporangiaceae</taxon>
        <taxon>Streptosporangium</taxon>
    </lineage>
</organism>
<reference evidence="1 2" key="1">
    <citation type="submission" date="2017-05" db="EMBL/GenBank/DDBJ databases">
        <title>Biotechnological potential of actinobacteria isolated from South African environments.</title>
        <authorList>
            <person name="Le Roes-Hill M."/>
            <person name="Prins A."/>
            <person name="Durrell K.A."/>
        </authorList>
    </citation>
    <scope>NUCLEOTIDE SEQUENCE [LARGE SCALE GENOMIC DNA]</scope>
    <source>
        <strain evidence="1">M26</strain>
    </source>
</reference>